<dbReference type="EMBL" id="JAEDAL010000003">
    <property type="protein sequence ID" value="MBH9552998.1"/>
    <property type="molecule type" value="Genomic_DNA"/>
</dbReference>
<reference evidence="1" key="1">
    <citation type="submission" date="2020-12" db="EMBL/GenBank/DDBJ databases">
        <title>The genome sequence of Inhella sp. 4Y17.</title>
        <authorList>
            <person name="Liu Y."/>
        </authorList>
    </citation>
    <scope>NUCLEOTIDE SEQUENCE</scope>
    <source>
        <strain evidence="1">4Y10</strain>
    </source>
</reference>
<protein>
    <submittedName>
        <fullName evidence="1">Uncharacterized protein</fullName>
    </submittedName>
</protein>
<proteinExistence type="predicted"/>
<accession>A0A931IZW2</accession>
<dbReference type="Proteomes" id="UP000620139">
    <property type="component" value="Unassembled WGS sequence"/>
</dbReference>
<comment type="caution">
    <text evidence="1">The sequence shown here is derived from an EMBL/GenBank/DDBJ whole genome shotgun (WGS) entry which is preliminary data.</text>
</comment>
<dbReference type="RefSeq" id="WP_198100606.1">
    <property type="nucleotide sequence ID" value="NZ_JAEDAL010000003.1"/>
</dbReference>
<evidence type="ECO:0000313" key="2">
    <source>
        <dbReference type="Proteomes" id="UP000620139"/>
    </source>
</evidence>
<gene>
    <name evidence="1" type="ORF">I7X43_09030</name>
</gene>
<keyword evidence="2" id="KW-1185">Reference proteome</keyword>
<sequence>MKLWGVSRRPLPAWGAWALIVVVLAVRQLVLVHGLAHPGARVEAASFAGHTVGDLTCEALDHLGAGEGTLPKLQALGPDAPALGVGWRQASEPIPAPTWRRSARGPPQA</sequence>
<evidence type="ECO:0000313" key="1">
    <source>
        <dbReference type="EMBL" id="MBH9552998.1"/>
    </source>
</evidence>
<organism evidence="1 2">
    <name type="scientific">Inhella gelatinilytica</name>
    <dbReference type="NCBI Taxonomy" id="2795030"/>
    <lineage>
        <taxon>Bacteria</taxon>
        <taxon>Pseudomonadati</taxon>
        <taxon>Pseudomonadota</taxon>
        <taxon>Betaproteobacteria</taxon>
        <taxon>Burkholderiales</taxon>
        <taxon>Sphaerotilaceae</taxon>
        <taxon>Inhella</taxon>
    </lineage>
</organism>
<name>A0A931IZW2_9BURK</name>
<dbReference type="AlphaFoldDB" id="A0A931IZW2"/>